<dbReference type="PROSITE" id="PS00107">
    <property type="entry name" value="PROTEIN_KINASE_ATP"/>
    <property type="match status" value="1"/>
</dbReference>
<dbReference type="InterPro" id="IPR017441">
    <property type="entry name" value="Protein_kinase_ATP_BS"/>
</dbReference>
<sequence>MKLPEMNGLEVLGLIGAGESGRVFAAKDDDGKVWAVKVFEGMAINRGLISTMTERLEKGGWPEGVMTVESADLQGRPACWVLPLMADGEGEGDAAKWQPRSLQHAIDKHPGDDSWRIVKEVGKALAGMHGRRVAHGNLKPGNVFFDEAGKVLLSDWTLGNMPGISHFDFTDALLYQPPEQLVNANGYFDEEGYEWDVFAFGVMAFRLLTGDFPRCKDIFASVAPAQGETRKDGIHADSGKIAKNLLSQPDVSWPSEPRNELERGYREWIDRCLKLNPIKRPGSMVEVMAGIAQVDVTVEATEVREKLIDQRQRAERSGRNVTFYAGMVTAGCIVLGGLWYLSSKQLRNEQIEREREKILLNTKANEALEGKSSALRDKKATEQEMEYQRELGLARLEASRLIGDRLFEWALEKGHRTLPPLDGRELRLKRLERFYEDFLRRTAEIKSLDDERARVRLQLAEVSISAGETDLAATRLAEAIDTWTGSIDGEMKLRLGRDAFLLALLKQEKGDGDTREAFVAARRALLDVPEAEVDADRHQQLLAILDFHEAKLLAASGEDAKALAQLMAATQKLNQLADARPDIAVLRSELAACYLSSATILEGIGKLGDAREVRSLAAQEMVRLLKDNPADIRLRLELAGCYGAMAEASVLSGDVDAAQKTSAAAMNLLDDVLKKRPDSTIAAIRKAAQLGLQAGLLRDQGKSEEALLAFENGINLLERQGSGHGGMVDYRLALLWWQKGRMLGFGGDKVRELVLLEKARETLIDLEGKGEESGLRSEDIQRSSAYLLGDLAHALEISDKPEKAKEIYQEAIDLWDTLLKSRPQSEEYREGLEWIKQRAKGV</sequence>
<dbReference type="Gene3D" id="1.25.40.10">
    <property type="entry name" value="Tetratricopeptide repeat domain"/>
    <property type="match status" value="1"/>
</dbReference>
<feature type="binding site" evidence="5">
    <location>
        <position position="37"/>
    </location>
    <ligand>
        <name>ATP</name>
        <dbReference type="ChEBI" id="CHEBI:30616"/>
    </ligand>
</feature>
<gene>
    <name evidence="7" type="ORF">ACFSSA_08685</name>
</gene>
<evidence type="ECO:0000313" key="8">
    <source>
        <dbReference type="Proteomes" id="UP001597375"/>
    </source>
</evidence>
<dbReference type="SUPFAM" id="SSF48452">
    <property type="entry name" value="TPR-like"/>
    <property type="match status" value="1"/>
</dbReference>
<name>A0ABW5DBE8_9BACT</name>
<dbReference type="Gene3D" id="1.10.510.10">
    <property type="entry name" value="Transferase(Phosphotransferase) domain 1"/>
    <property type="match status" value="1"/>
</dbReference>
<keyword evidence="1" id="KW-0808">Transferase</keyword>
<dbReference type="SMART" id="SM00028">
    <property type="entry name" value="TPR"/>
    <property type="match status" value="2"/>
</dbReference>
<dbReference type="InterPro" id="IPR000719">
    <property type="entry name" value="Prot_kinase_dom"/>
</dbReference>
<reference evidence="8" key="1">
    <citation type="journal article" date="2019" name="Int. J. Syst. Evol. Microbiol.">
        <title>The Global Catalogue of Microorganisms (GCM) 10K type strain sequencing project: providing services to taxonomists for standard genome sequencing and annotation.</title>
        <authorList>
            <consortium name="The Broad Institute Genomics Platform"/>
            <consortium name="The Broad Institute Genome Sequencing Center for Infectious Disease"/>
            <person name="Wu L."/>
            <person name="Ma J."/>
        </authorList>
    </citation>
    <scope>NUCLEOTIDE SEQUENCE [LARGE SCALE GENOMIC DNA]</scope>
    <source>
        <strain evidence="8">CGMCC 4.7106</strain>
    </source>
</reference>
<dbReference type="SMART" id="SM00220">
    <property type="entry name" value="S_TKc"/>
    <property type="match status" value="1"/>
</dbReference>
<keyword evidence="4 5" id="KW-0067">ATP-binding</keyword>
<dbReference type="InterPro" id="IPR011990">
    <property type="entry name" value="TPR-like_helical_dom_sf"/>
</dbReference>
<dbReference type="Pfam" id="PF00069">
    <property type="entry name" value="Pkinase"/>
    <property type="match status" value="1"/>
</dbReference>
<evidence type="ECO:0000259" key="6">
    <source>
        <dbReference type="PROSITE" id="PS50011"/>
    </source>
</evidence>
<dbReference type="SUPFAM" id="SSF56112">
    <property type="entry name" value="Protein kinase-like (PK-like)"/>
    <property type="match status" value="1"/>
</dbReference>
<dbReference type="PROSITE" id="PS50011">
    <property type="entry name" value="PROTEIN_KINASE_DOM"/>
    <property type="match status" value="1"/>
</dbReference>
<comment type="caution">
    <text evidence="7">The sequence shown here is derived from an EMBL/GenBank/DDBJ whole genome shotgun (WGS) entry which is preliminary data.</text>
</comment>
<evidence type="ECO:0000256" key="2">
    <source>
        <dbReference type="ARBA" id="ARBA00022741"/>
    </source>
</evidence>
<keyword evidence="3" id="KW-0418">Kinase</keyword>
<dbReference type="Proteomes" id="UP001597375">
    <property type="component" value="Unassembled WGS sequence"/>
</dbReference>
<dbReference type="RefSeq" id="WP_386820039.1">
    <property type="nucleotide sequence ID" value="NZ_JBHUIT010000012.1"/>
</dbReference>
<dbReference type="InterPro" id="IPR019734">
    <property type="entry name" value="TPR_rpt"/>
</dbReference>
<evidence type="ECO:0000256" key="1">
    <source>
        <dbReference type="ARBA" id="ARBA00022679"/>
    </source>
</evidence>
<feature type="domain" description="Protein kinase" evidence="6">
    <location>
        <begin position="9"/>
        <end position="298"/>
    </location>
</feature>
<evidence type="ECO:0000256" key="4">
    <source>
        <dbReference type="ARBA" id="ARBA00022840"/>
    </source>
</evidence>
<keyword evidence="8" id="KW-1185">Reference proteome</keyword>
<organism evidence="7 8">
    <name type="scientific">Luteolibacter algae</name>
    <dbReference type="NCBI Taxonomy" id="454151"/>
    <lineage>
        <taxon>Bacteria</taxon>
        <taxon>Pseudomonadati</taxon>
        <taxon>Verrucomicrobiota</taxon>
        <taxon>Verrucomicrobiia</taxon>
        <taxon>Verrucomicrobiales</taxon>
        <taxon>Verrucomicrobiaceae</taxon>
        <taxon>Luteolibacter</taxon>
    </lineage>
</organism>
<accession>A0ABW5DBE8</accession>
<dbReference type="PANTHER" id="PTHR43289">
    <property type="entry name" value="MITOGEN-ACTIVATED PROTEIN KINASE KINASE KINASE 20-RELATED"/>
    <property type="match status" value="1"/>
</dbReference>
<proteinExistence type="predicted"/>
<protein>
    <recommendedName>
        <fullName evidence="6">Protein kinase domain-containing protein</fullName>
    </recommendedName>
</protein>
<evidence type="ECO:0000256" key="5">
    <source>
        <dbReference type="PROSITE-ProRule" id="PRU10141"/>
    </source>
</evidence>
<keyword evidence="2 5" id="KW-0547">Nucleotide-binding</keyword>
<evidence type="ECO:0000313" key="7">
    <source>
        <dbReference type="EMBL" id="MFD2256750.1"/>
    </source>
</evidence>
<dbReference type="EMBL" id="JBHUIT010000012">
    <property type="protein sequence ID" value="MFD2256750.1"/>
    <property type="molecule type" value="Genomic_DNA"/>
</dbReference>
<dbReference type="InterPro" id="IPR011009">
    <property type="entry name" value="Kinase-like_dom_sf"/>
</dbReference>
<dbReference type="PANTHER" id="PTHR43289:SF6">
    <property type="entry name" value="SERINE_THREONINE-PROTEIN KINASE NEKL-3"/>
    <property type="match status" value="1"/>
</dbReference>
<evidence type="ECO:0000256" key="3">
    <source>
        <dbReference type="ARBA" id="ARBA00022777"/>
    </source>
</evidence>